<protein>
    <submittedName>
        <fullName evidence="2">Ectoine hydroxylase-related dioxygenase (Phytanoyl-CoA dioxygenase family)</fullName>
    </submittedName>
</protein>
<dbReference type="Proteomes" id="UP000233767">
    <property type="component" value="Unassembled WGS sequence"/>
</dbReference>
<accession>A0A497UNX4</accession>
<evidence type="ECO:0000313" key="1">
    <source>
        <dbReference type="EMBL" id="PKW21217.1"/>
    </source>
</evidence>
<dbReference type="PANTHER" id="PTHR31630:SF6">
    <property type="entry name" value="PHYTANOYL-COA DIOXYGENASE-RELATED"/>
    <property type="match status" value="1"/>
</dbReference>
<dbReference type="Gene3D" id="2.60.120.620">
    <property type="entry name" value="q2cbj1_9rhob like domain"/>
    <property type="match status" value="1"/>
</dbReference>
<evidence type="ECO:0000313" key="2">
    <source>
        <dbReference type="EMBL" id="RLJ30145.1"/>
    </source>
</evidence>
<dbReference type="Pfam" id="PF05721">
    <property type="entry name" value="PhyH"/>
    <property type="match status" value="1"/>
</dbReference>
<dbReference type="PANTHER" id="PTHR31630">
    <property type="entry name" value="PHYTANOYL-COA DIOXYGENASE-RELATED-RELATED"/>
    <property type="match status" value="1"/>
</dbReference>
<proteinExistence type="predicted"/>
<gene>
    <name evidence="1" type="ORF">B0G92_2501</name>
    <name evidence="2" type="ORF">CLV50_1549</name>
</gene>
<dbReference type="AlphaFoldDB" id="A0A497UNX4"/>
<keyword evidence="2" id="KW-0223">Dioxygenase</keyword>
<dbReference type="EMBL" id="PJND01000008">
    <property type="protein sequence ID" value="PKW21217.1"/>
    <property type="molecule type" value="Genomic_DNA"/>
</dbReference>
<reference evidence="2 4" key="2">
    <citation type="submission" date="2018-10" db="EMBL/GenBank/DDBJ databases">
        <title>Genomic Encyclopedia of Archaeal and Bacterial Type Strains, Phase II (KMG-II): from individual species to whole genera.</title>
        <authorList>
            <person name="Goeker M."/>
        </authorList>
    </citation>
    <scope>NUCLEOTIDE SEQUENCE [LARGE SCALE GENOMIC DNA]</scope>
    <source>
        <strain evidence="2 4">DSM 21886</strain>
    </source>
</reference>
<dbReference type="Proteomes" id="UP000275027">
    <property type="component" value="Unassembled WGS sequence"/>
</dbReference>
<evidence type="ECO:0000313" key="4">
    <source>
        <dbReference type="Proteomes" id="UP000275027"/>
    </source>
</evidence>
<reference evidence="1 3" key="1">
    <citation type="submission" date="2017-12" db="EMBL/GenBank/DDBJ databases">
        <title>Genomic Encyclopedia of Type Strains, Phase III (KMG-III): the genomes of soil and plant-associated and newly described type strains.</title>
        <authorList>
            <person name="Whitman W."/>
        </authorList>
    </citation>
    <scope>NUCLEOTIDE SEQUENCE [LARGE SCALE GENOMIC DNA]</scope>
    <source>
        <strain evidence="1 3">IP-10</strain>
    </source>
</reference>
<dbReference type="InterPro" id="IPR008775">
    <property type="entry name" value="Phytyl_CoA_dOase-like"/>
</dbReference>
<comment type="caution">
    <text evidence="2">The sequence shown here is derived from an EMBL/GenBank/DDBJ whole genome shotgun (WGS) entry which is preliminary data.</text>
</comment>
<dbReference type="GO" id="GO:0016706">
    <property type="term" value="F:2-oxoglutarate-dependent dioxygenase activity"/>
    <property type="evidence" value="ECO:0007669"/>
    <property type="project" value="UniProtKB-ARBA"/>
</dbReference>
<evidence type="ECO:0000313" key="3">
    <source>
        <dbReference type="Proteomes" id="UP000233767"/>
    </source>
</evidence>
<name>A0A497UNX4_9FLAO</name>
<organism evidence="2 4">
    <name type="scientific">Flavobacterium lindanitolerans</name>
    <dbReference type="NCBI Taxonomy" id="428988"/>
    <lineage>
        <taxon>Bacteria</taxon>
        <taxon>Pseudomonadati</taxon>
        <taxon>Bacteroidota</taxon>
        <taxon>Flavobacteriia</taxon>
        <taxon>Flavobacteriales</taxon>
        <taxon>Flavobacteriaceae</taxon>
        <taxon>Flavobacterium</taxon>
    </lineage>
</organism>
<sequence length="303" mass="35456">MPWTYLEKLWKRTMESHTGRTTDTGSWDKEIEVLYRLGISMEDTLQFLYFEKPDFGSFKSWIKANRKDSVISVEFEEVLSKQDLEFWDKNGYVILKEVISKEECKATENAIWEFLGMNPEKKDTWYERHAEQKGLMVNFSNHQTLNRNRLSERIYKAYVQLYKTDKIYPTIDKVSFNPPETENFKFMGSPLHWDVSLKTPIPYGLQGLLYLTDCGPDDGAFHCVPGFHKEINSWLEKLQPDENPREKAPEALTAMPVTGNAGDFIIWQNTLPHCATANRGKTPRMVQYLTYFPNDYQSASEWI</sequence>
<keyword evidence="2" id="KW-0560">Oxidoreductase</keyword>
<dbReference type="RefSeq" id="WP_101472417.1">
    <property type="nucleotide sequence ID" value="NZ_PJND01000008.1"/>
</dbReference>
<dbReference type="EMBL" id="RCCB01000011">
    <property type="protein sequence ID" value="RLJ30145.1"/>
    <property type="molecule type" value="Genomic_DNA"/>
</dbReference>
<keyword evidence="3" id="KW-1185">Reference proteome</keyword>
<dbReference type="SUPFAM" id="SSF51197">
    <property type="entry name" value="Clavaminate synthase-like"/>
    <property type="match status" value="1"/>
</dbReference>